<dbReference type="PRINTS" id="PR00702">
    <property type="entry name" value="ACRIFLAVINRP"/>
</dbReference>
<organism evidence="8 9">
    <name type="scientific">Tolypothrix tenuis PCC 7101</name>
    <dbReference type="NCBI Taxonomy" id="231146"/>
    <lineage>
        <taxon>Bacteria</taxon>
        <taxon>Bacillati</taxon>
        <taxon>Cyanobacteriota</taxon>
        <taxon>Cyanophyceae</taxon>
        <taxon>Nostocales</taxon>
        <taxon>Tolypothrichaceae</taxon>
        <taxon>Tolypothrix</taxon>
    </lineage>
</organism>
<feature type="transmembrane region" description="Helical" evidence="7">
    <location>
        <begin position="362"/>
        <end position="381"/>
    </location>
</feature>
<dbReference type="Gene3D" id="3.30.70.1430">
    <property type="entry name" value="Multidrug efflux transporter AcrB pore domain"/>
    <property type="match status" value="2"/>
</dbReference>
<feature type="transmembrane region" description="Helical" evidence="7">
    <location>
        <begin position="474"/>
        <end position="497"/>
    </location>
</feature>
<feature type="transmembrane region" description="Helical" evidence="7">
    <location>
        <begin position="861"/>
        <end position="880"/>
    </location>
</feature>
<sequence>MLSAIIKWAIARRWLVILGTIILTIWIFRTIIQMPLDVFPSFAPPQVEIQTEAPGLAPEELESLVTLPIESAINGTPGVTAVRSSSAAGISVVKVIFNWNTDIYQARQLVTERLQQAQSKLPSGVETPQISPTSSPIGTVLQYAFTSENTSLMEVRRIVDWQVTNRLLAVPGVSQVVAYGGDVRQYQVLVDPAKLRAFNVTLEDVEQAASAANINAPGGYLITPDREKLIRGIGRIESIEELQQSVITARNGTPVKISDVADVQIGAAIKRGDGSFNGEKAIIVMINKQPQADTPTVTRAIEQAMSEIQAGLPKDIKVTPTFRQENYIDSSIENVREALIEGSIIVALILIPFLMNWRNLAICLTALPLSLLLGVLLLNWLGQGLNTMTLGGLAVAIGSAVDDAIVDAENVYRNLRENKYSPNPRPVLDVVFDGCQEVRDSVFGATIITIVVFSPVFALAGVEGSIFIPMGLGYMAAVIASSITALTVTPALCAILLPHGRLPETEPWVARFFKRLYYPVLTFSLKRSQIILGLAIACLVAAAVIVPSFGRIFLPEFQEQTLVNTLTLYPGVSLEATNAAGETLQHALKGDARFPYVQLRSGRAPGDGDAAGVNLAHLDIELSEAGMKDREGTIEKLRQEFAKLPGVAPNIGGFISHRMDEVLSGVRSAIAVKIFGPDLEQLRTIGQQVDNVMKTVNRIVDLQLEPQIPIEQIQIKFNRLAASRYGLTIGKLSEIIETALNGRVVSQVLEKQQTFDLAVWLKPDARQNLDTIRNLLVDTPNGQKIPLAQVAAIENGTGPNTINRENVSRLIVVSANASGRDLRSIVNEIQNKVNQQVHPPAGYYIQYAGQFEAEERATQNILISSAIAFVAITVIMYLSVKSIPSTAMIMINLPLALVGGVFSVALTGGVISIASLVGFVTLFGVATRNGLLLVDNYNTKFAEGIPLKEVLIKGSMERLNAILMTAFTSALGLAPLVIESGPGKEILQPLSIVVLGGLFTSTALTLVVLPALYAKFGKFLLPKRITSIVGDIKVPKAVFER</sequence>
<dbReference type="RefSeq" id="WP_096585280.1">
    <property type="nucleotide sequence ID" value="NZ_CAWNJS010000003.1"/>
</dbReference>
<feature type="transmembrane region" description="Helical" evidence="7">
    <location>
        <begin position="959"/>
        <end position="978"/>
    </location>
</feature>
<evidence type="ECO:0000256" key="1">
    <source>
        <dbReference type="ARBA" id="ARBA00004651"/>
    </source>
</evidence>
<dbReference type="Gene3D" id="3.30.70.1320">
    <property type="entry name" value="Multidrug efflux transporter AcrB pore domain like"/>
    <property type="match status" value="1"/>
</dbReference>
<dbReference type="EMBL" id="AP018250">
    <property type="protein sequence ID" value="BAZ03185.1"/>
    <property type="molecule type" value="Genomic_DNA"/>
</dbReference>
<dbReference type="Proteomes" id="UP000218785">
    <property type="component" value="Plasmid plasmid2"/>
</dbReference>
<keyword evidence="2" id="KW-0813">Transport</keyword>
<evidence type="ECO:0000313" key="8">
    <source>
        <dbReference type="EMBL" id="BAZ03185.1"/>
    </source>
</evidence>
<dbReference type="PANTHER" id="PTHR32063:SF4">
    <property type="entry name" value="SLR6043 PROTEIN"/>
    <property type="match status" value="1"/>
</dbReference>
<evidence type="ECO:0000256" key="5">
    <source>
        <dbReference type="ARBA" id="ARBA00022989"/>
    </source>
</evidence>
<accession>A0A1Z4NBW5</accession>
<keyword evidence="6 7" id="KW-0472">Membrane</keyword>
<dbReference type="InterPro" id="IPR027463">
    <property type="entry name" value="AcrB_DN_DC_subdom"/>
</dbReference>
<dbReference type="Gene3D" id="3.30.70.1440">
    <property type="entry name" value="Multidrug efflux transporter AcrB pore domain"/>
    <property type="match status" value="1"/>
</dbReference>
<comment type="subcellular location">
    <subcellularLocation>
        <location evidence="1">Cell membrane</location>
        <topology evidence="1">Multi-pass membrane protein</topology>
    </subcellularLocation>
</comment>
<gene>
    <name evidence="8" type="ORF">NIES37_71980</name>
</gene>
<evidence type="ECO:0000256" key="6">
    <source>
        <dbReference type="ARBA" id="ARBA00023136"/>
    </source>
</evidence>
<dbReference type="GO" id="GO:0008324">
    <property type="term" value="F:monoatomic cation transmembrane transporter activity"/>
    <property type="evidence" value="ECO:0007669"/>
    <property type="project" value="InterPro"/>
</dbReference>
<dbReference type="NCBIfam" id="TIGR00914">
    <property type="entry name" value="2A0601"/>
    <property type="match status" value="1"/>
</dbReference>
<name>A0A1Z4NBW5_9CYAN</name>
<dbReference type="InterPro" id="IPR004763">
    <property type="entry name" value="CusA-like"/>
</dbReference>
<proteinExistence type="predicted"/>
<keyword evidence="9" id="KW-1185">Reference proteome</keyword>
<dbReference type="Gene3D" id="3.30.2090.10">
    <property type="entry name" value="Multidrug efflux transporter AcrB TolC docking domain, DN and DC subdomains"/>
    <property type="match status" value="2"/>
</dbReference>
<evidence type="ECO:0000256" key="3">
    <source>
        <dbReference type="ARBA" id="ARBA00022475"/>
    </source>
</evidence>
<keyword evidence="4 7" id="KW-0812">Transmembrane</keyword>
<feature type="transmembrane region" description="Helical" evidence="7">
    <location>
        <begin position="442"/>
        <end position="462"/>
    </location>
</feature>
<dbReference type="PANTHER" id="PTHR32063">
    <property type="match status" value="1"/>
</dbReference>
<protein>
    <submittedName>
        <fullName evidence="8">Heavy metal efflux pump, CzcA family protein</fullName>
    </submittedName>
</protein>
<dbReference type="SUPFAM" id="SSF82693">
    <property type="entry name" value="Multidrug efflux transporter AcrB pore domain, PN1, PN2, PC1 and PC2 subdomains"/>
    <property type="match status" value="2"/>
</dbReference>
<dbReference type="Gene3D" id="1.20.1640.10">
    <property type="entry name" value="Multidrug efflux transporter AcrB transmembrane domain"/>
    <property type="match status" value="2"/>
</dbReference>
<reference evidence="8 9" key="1">
    <citation type="submission" date="2017-06" db="EMBL/GenBank/DDBJ databases">
        <title>Genome sequencing of cyanobaciteial culture collection at National Institute for Environmental Studies (NIES).</title>
        <authorList>
            <person name="Hirose Y."/>
            <person name="Shimura Y."/>
            <person name="Fujisawa T."/>
            <person name="Nakamura Y."/>
            <person name="Kawachi M."/>
        </authorList>
    </citation>
    <scope>NUCLEOTIDE SEQUENCE [LARGE SCALE GENOMIC DNA]</scope>
    <source>
        <strain evidence="8 9">NIES-37</strain>
        <plasmid evidence="9">Plasmid2 dna</plasmid>
    </source>
</reference>
<evidence type="ECO:0000256" key="4">
    <source>
        <dbReference type="ARBA" id="ARBA00022692"/>
    </source>
</evidence>
<geneLocation type="plasmid" evidence="9">
    <name>Plasmid2 dna</name>
</geneLocation>
<dbReference type="InterPro" id="IPR001036">
    <property type="entry name" value="Acrflvin-R"/>
</dbReference>
<feature type="transmembrane region" description="Helical" evidence="7">
    <location>
        <begin position="900"/>
        <end position="923"/>
    </location>
</feature>
<evidence type="ECO:0000256" key="2">
    <source>
        <dbReference type="ARBA" id="ARBA00022448"/>
    </source>
</evidence>
<dbReference type="AlphaFoldDB" id="A0A1Z4NBW5"/>
<evidence type="ECO:0000256" key="7">
    <source>
        <dbReference type="SAM" id="Phobius"/>
    </source>
</evidence>
<keyword evidence="3" id="KW-1003">Cell membrane</keyword>
<keyword evidence="5 7" id="KW-1133">Transmembrane helix</keyword>
<dbReference type="SUPFAM" id="SSF82714">
    <property type="entry name" value="Multidrug efflux transporter AcrB TolC docking domain, DN and DC subdomains"/>
    <property type="match status" value="2"/>
</dbReference>
<dbReference type="GO" id="GO:0042910">
    <property type="term" value="F:xenobiotic transmembrane transporter activity"/>
    <property type="evidence" value="ECO:0007669"/>
    <property type="project" value="TreeGrafter"/>
</dbReference>
<feature type="transmembrane region" description="Helical" evidence="7">
    <location>
        <begin position="990"/>
        <end position="1014"/>
    </location>
</feature>
<dbReference type="KEGG" id="ttq:NIES37_71980"/>
<keyword evidence="8" id="KW-0614">Plasmid</keyword>
<dbReference type="SUPFAM" id="SSF82866">
    <property type="entry name" value="Multidrug efflux transporter AcrB transmembrane domain"/>
    <property type="match status" value="2"/>
</dbReference>
<dbReference type="GO" id="GO:0005886">
    <property type="term" value="C:plasma membrane"/>
    <property type="evidence" value="ECO:0007669"/>
    <property type="project" value="UniProtKB-SubCell"/>
</dbReference>
<feature type="transmembrane region" description="Helical" evidence="7">
    <location>
        <begin position="530"/>
        <end position="554"/>
    </location>
</feature>
<dbReference type="Pfam" id="PF00873">
    <property type="entry name" value="ACR_tran"/>
    <property type="match status" value="1"/>
</dbReference>
<feature type="transmembrane region" description="Helical" evidence="7">
    <location>
        <begin position="12"/>
        <end position="32"/>
    </location>
</feature>
<evidence type="ECO:0000313" key="9">
    <source>
        <dbReference type="Proteomes" id="UP000218785"/>
    </source>
</evidence>